<evidence type="ECO:0000313" key="2">
    <source>
        <dbReference type="EMBL" id="KAL0341968.1"/>
    </source>
</evidence>
<proteinExistence type="predicted"/>
<dbReference type="AlphaFoldDB" id="A0AAW2NFH4"/>
<feature type="region of interest" description="Disordered" evidence="1">
    <location>
        <begin position="294"/>
        <end position="327"/>
    </location>
</feature>
<sequence length="498" mass="54720">MPKNTDATKSRMRSKSTRKPLRDVSNAKTAFKSANIFKKPEENGGKMGDDSLDRLLLAHSDLSSLLRQIDELVVQAIQLTSNKGRKEIKQFADVLSDMQTSLKPWVPRFQKALSSQSTGPENNPEQSMESTVVYVPKESIDEVTESPEQNKWESLVSPSPLVSWRAECNTEGGRQLFLLTPLPQTKAFSSKCQASSIPSFDNVKSADIPHPVSLFDSLGNLGNDLPESISAKPPRNKVVDIEANKAVSNLDTKCASPENYSKTNCSIFISTPCLKMSPPKSCILLEPVSEFTRKQNQGVHKSTPYPTGVHNSSDSPDSESSSSQTSDDLKVKYPELFGIKLNNSGHIKVAEDSPNWIVSPPKTCVIMEPPDEKLLTNLDGNILLPKTMTAHSHSHSHSHQNDLSTVNKSHYQGDSGIAMKTHQQDISSALGLDESTPMIKEPVSSFRMGKHPGENTLKKELWTKFEAATTHGIRLNGSVLQKTAEKGFLDRLDEASDA</sequence>
<gene>
    <name evidence="2" type="ORF">Scaly_1859400</name>
</gene>
<reference evidence="2" key="1">
    <citation type="submission" date="2020-06" db="EMBL/GenBank/DDBJ databases">
        <authorList>
            <person name="Li T."/>
            <person name="Hu X."/>
            <person name="Zhang T."/>
            <person name="Song X."/>
            <person name="Zhang H."/>
            <person name="Dai N."/>
            <person name="Sheng W."/>
            <person name="Hou X."/>
            <person name="Wei L."/>
        </authorList>
    </citation>
    <scope>NUCLEOTIDE SEQUENCE</scope>
    <source>
        <strain evidence="2">KEN8</strain>
        <tissue evidence="2">Leaf</tissue>
    </source>
</reference>
<organism evidence="2">
    <name type="scientific">Sesamum calycinum</name>
    <dbReference type="NCBI Taxonomy" id="2727403"/>
    <lineage>
        <taxon>Eukaryota</taxon>
        <taxon>Viridiplantae</taxon>
        <taxon>Streptophyta</taxon>
        <taxon>Embryophyta</taxon>
        <taxon>Tracheophyta</taxon>
        <taxon>Spermatophyta</taxon>
        <taxon>Magnoliopsida</taxon>
        <taxon>eudicotyledons</taxon>
        <taxon>Gunneridae</taxon>
        <taxon>Pentapetalae</taxon>
        <taxon>asterids</taxon>
        <taxon>lamiids</taxon>
        <taxon>Lamiales</taxon>
        <taxon>Pedaliaceae</taxon>
        <taxon>Sesamum</taxon>
    </lineage>
</organism>
<feature type="compositionally biased region" description="Basic residues" evidence="1">
    <location>
        <begin position="10"/>
        <end position="19"/>
    </location>
</feature>
<feature type="compositionally biased region" description="Low complexity" evidence="1">
    <location>
        <begin position="312"/>
        <end position="326"/>
    </location>
</feature>
<name>A0AAW2NFH4_9LAMI</name>
<dbReference type="PANTHER" id="PTHR37238">
    <property type="entry name" value="OS05G0532500 PROTEIN"/>
    <property type="match status" value="1"/>
</dbReference>
<reference evidence="2" key="2">
    <citation type="journal article" date="2024" name="Plant">
        <title>Genomic evolution and insights into agronomic trait innovations of Sesamum species.</title>
        <authorList>
            <person name="Miao H."/>
            <person name="Wang L."/>
            <person name="Qu L."/>
            <person name="Liu H."/>
            <person name="Sun Y."/>
            <person name="Le M."/>
            <person name="Wang Q."/>
            <person name="Wei S."/>
            <person name="Zheng Y."/>
            <person name="Lin W."/>
            <person name="Duan Y."/>
            <person name="Cao H."/>
            <person name="Xiong S."/>
            <person name="Wang X."/>
            <person name="Wei L."/>
            <person name="Li C."/>
            <person name="Ma Q."/>
            <person name="Ju M."/>
            <person name="Zhao R."/>
            <person name="Li G."/>
            <person name="Mu C."/>
            <person name="Tian Q."/>
            <person name="Mei H."/>
            <person name="Zhang T."/>
            <person name="Gao T."/>
            <person name="Zhang H."/>
        </authorList>
    </citation>
    <scope>NUCLEOTIDE SEQUENCE</scope>
    <source>
        <strain evidence="2">KEN8</strain>
    </source>
</reference>
<comment type="caution">
    <text evidence="2">The sequence shown here is derived from an EMBL/GenBank/DDBJ whole genome shotgun (WGS) entry which is preliminary data.</text>
</comment>
<evidence type="ECO:0000256" key="1">
    <source>
        <dbReference type="SAM" id="MobiDB-lite"/>
    </source>
</evidence>
<accession>A0AAW2NFH4</accession>
<protein>
    <submittedName>
        <fullName evidence="2">Uncharacterized protein</fullName>
    </submittedName>
</protein>
<dbReference type="EMBL" id="JACGWM010000011">
    <property type="protein sequence ID" value="KAL0341968.1"/>
    <property type="molecule type" value="Genomic_DNA"/>
</dbReference>
<feature type="region of interest" description="Disordered" evidence="1">
    <location>
        <begin position="1"/>
        <end position="25"/>
    </location>
</feature>
<dbReference type="PANTHER" id="PTHR37238:SF1">
    <property type="entry name" value="OS05G0532500 PROTEIN"/>
    <property type="match status" value="1"/>
</dbReference>